<feature type="compositionally biased region" description="Polar residues" evidence="6">
    <location>
        <begin position="892"/>
        <end position="910"/>
    </location>
</feature>
<dbReference type="PhylomeDB" id="Q17LG4"/>
<reference evidence="8" key="2">
    <citation type="journal article" date="2007" name="Science">
        <title>Genome sequence of Aedes aegypti, a major arbovirus vector.</title>
        <authorList>
            <person name="Nene V."/>
            <person name="Wortman J.R."/>
            <person name="Lawson D."/>
            <person name="Haas B."/>
            <person name="Kodira C."/>
            <person name="Tu Z.J."/>
            <person name="Loftus B."/>
            <person name="Xi Z."/>
            <person name="Megy K."/>
            <person name="Grabherr M."/>
            <person name="Ren Q."/>
            <person name="Zdobnov E.M."/>
            <person name="Lobo N.F."/>
            <person name="Campbell K.S."/>
            <person name="Brown S.E."/>
            <person name="Bonaldo M.F."/>
            <person name="Zhu J."/>
            <person name="Sinkins S.P."/>
            <person name="Hogenkamp D.G."/>
            <person name="Amedeo P."/>
            <person name="Arensburger P."/>
            <person name="Atkinson P.W."/>
            <person name="Bidwell S."/>
            <person name="Biedler J."/>
            <person name="Birney E."/>
            <person name="Bruggner R.V."/>
            <person name="Costas J."/>
            <person name="Coy M.R."/>
            <person name="Crabtree J."/>
            <person name="Crawford M."/>
            <person name="Debruyn B."/>
            <person name="Decaprio D."/>
            <person name="Eiglmeier K."/>
            <person name="Eisenstadt E."/>
            <person name="El-Dorry H."/>
            <person name="Gelbart W.M."/>
            <person name="Gomes S.L."/>
            <person name="Hammond M."/>
            <person name="Hannick L.I."/>
            <person name="Hogan J.R."/>
            <person name="Holmes M.H."/>
            <person name="Jaffe D."/>
            <person name="Johnston J.S."/>
            <person name="Kennedy R.C."/>
            <person name="Koo H."/>
            <person name="Kravitz S."/>
            <person name="Kriventseva E.V."/>
            <person name="Kulp D."/>
            <person name="Labutti K."/>
            <person name="Lee E."/>
            <person name="Li S."/>
            <person name="Lovin D.D."/>
            <person name="Mao C."/>
            <person name="Mauceli E."/>
            <person name="Menck C.F."/>
            <person name="Miller J.R."/>
            <person name="Montgomery P."/>
            <person name="Mori A."/>
            <person name="Nascimento A.L."/>
            <person name="Naveira H.F."/>
            <person name="Nusbaum C."/>
            <person name="O'leary S."/>
            <person name="Orvis J."/>
            <person name="Pertea M."/>
            <person name="Quesneville H."/>
            <person name="Reidenbach K.R."/>
            <person name="Rogers Y.H."/>
            <person name="Roth C.W."/>
            <person name="Schneider J.R."/>
            <person name="Schatz M."/>
            <person name="Shumway M."/>
            <person name="Stanke M."/>
            <person name="Stinson E.O."/>
            <person name="Tubio J.M."/>
            <person name="Vanzee J.P."/>
            <person name="Verjovski-Almeida S."/>
            <person name="Werner D."/>
            <person name="White O."/>
            <person name="Wyder S."/>
            <person name="Zeng Q."/>
            <person name="Zhao Q."/>
            <person name="Zhao Y."/>
            <person name="Hill C.A."/>
            <person name="Raikhel A.S."/>
            <person name="Soares M.B."/>
            <person name="Knudson D.L."/>
            <person name="Lee N.H."/>
            <person name="Galagan J."/>
            <person name="Salzberg S.L."/>
            <person name="Paulsen I.T."/>
            <person name="Dimopoulos G."/>
            <person name="Collins F.H."/>
            <person name="Birren B."/>
            <person name="Fraser-Liggett C.M."/>
            <person name="Severson D.W."/>
        </authorList>
    </citation>
    <scope>NUCLEOTIDE SEQUENCE [LARGE SCALE GENOMIC DNA]</scope>
    <source>
        <strain evidence="8">Liverpool</strain>
    </source>
</reference>
<feature type="compositionally biased region" description="Acidic residues" evidence="6">
    <location>
        <begin position="653"/>
        <end position="680"/>
    </location>
</feature>
<dbReference type="CTD" id="38748"/>
<evidence type="ECO:0000259" key="7">
    <source>
        <dbReference type="PROSITE" id="PS50600"/>
    </source>
</evidence>
<dbReference type="KEGG" id="aag:5570322"/>
<feature type="region of interest" description="Disordered" evidence="6">
    <location>
        <begin position="205"/>
        <end position="257"/>
    </location>
</feature>
<dbReference type="PANTHER" id="PTHR46896">
    <property type="entry name" value="SENTRIN-SPECIFIC PROTEASE"/>
    <property type="match status" value="1"/>
</dbReference>
<feature type="region of interest" description="Disordered" evidence="6">
    <location>
        <begin position="838"/>
        <end position="860"/>
    </location>
</feature>
<evidence type="ECO:0000256" key="2">
    <source>
        <dbReference type="ARBA" id="ARBA00022553"/>
    </source>
</evidence>
<dbReference type="GO" id="GO:0016926">
    <property type="term" value="P:protein desumoylation"/>
    <property type="evidence" value="ECO:0007669"/>
    <property type="project" value="TreeGrafter"/>
</dbReference>
<feature type="compositionally biased region" description="Low complexity" evidence="6">
    <location>
        <begin position="1"/>
        <end position="26"/>
    </location>
</feature>
<keyword evidence="4" id="KW-0833">Ubl conjugation pathway</keyword>
<dbReference type="InterPro" id="IPR003653">
    <property type="entry name" value="Peptidase_C48_C"/>
</dbReference>
<keyword evidence="2" id="KW-0597">Phosphoprotein</keyword>
<feature type="region of interest" description="Disordered" evidence="6">
    <location>
        <begin position="131"/>
        <end position="157"/>
    </location>
</feature>
<feature type="compositionally biased region" description="Polar residues" evidence="6">
    <location>
        <begin position="847"/>
        <end position="856"/>
    </location>
</feature>
<dbReference type="GO" id="GO:0070139">
    <property type="term" value="F:SUMO-specific endopeptidase activity"/>
    <property type="evidence" value="ECO:0007669"/>
    <property type="project" value="TreeGrafter"/>
</dbReference>
<evidence type="ECO:0000256" key="4">
    <source>
        <dbReference type="ARBA" id="ARBA00022786"/>
    </source>
</evidence>
<dbReference type="Proteomes" id="UP000682892">
    <property type="component" value="Unassembled WGS sequence"/>
</dbReference>
<keyword evidence="5" id="KW-0378">Hydrolase</keyword>
<accession>Q17LG4</accession>
<feature type="region of interest" description="Disordered" evidence="6">
    <location>
        <begin position="892"/>
        <end position="921"/>
    </location>
</feature>
<organism evidence="8 9">
    <name type="scientific">Aedes aegypti</name>
    <name type="common">Yellowfever mosquito</name>
    <name type="synonym">Culex aegypti</name>
    <dbReference type="NCBI Taxonomy" id="7159"/>
    <lineage>
        <taxon>Eukaryota</taxon>
        <taxon>Metazoa</taxon>
        <taxon>Ecdysozoa</taxon>
        <taxon>Arthropoda</taxon>
        <taxon>Hexapoda</taxon>
        <taxon>Insecta</taxon>
        <taxon>Pterygota</taxon>
        <taxon>Neoptera</taxon>
        <taxon>Endopterygota</taxon>
        <taxon>Diptera</taxon>
        <taxon>Nematocera</taxon>
        <taxon>Culicoidea</taxon>
        <taxon>Culicidae</taxon>
        <taxon>Culicinae</taxon>
        <taxon>Aedini</taxon>
        <taxon>Aedes</taxon>
        <taxon>Stegomyia</taxon>
    </lineage>
</organism>
<dbReference type="EMBL" id="CH477216">
    <property type="protein sequence ID" value="EAT47497.1"/>
    <property type="molecule type" value="Genomic_DNA"/>
</dbReference>
<dbReference type="GO" id="GO:0006508">
    <property type="term" value="P:proteolysis"/>
    <property type="evidence" value="ECO:0007669"/>
    <property type="project" value="UniProtKB-KW"/>
</dbReference>
<name>Q17LG4_AEDAE</name>
<feature type="compositionally biased region" description="Gly residues" evidence="6">
    <location>
        <begin position="206"/>
        <end position="215"/>
    </location>
</feature>
<dbReference type="VEuPathDB" id="VectorBase:AAEL001372"/>
<dbReference type="eggNOG" id="KOG0779">
    <property type="taxonomic scope" value="Eukaryota"/>
</dbReference>
<reference evidence="8" key="3">
    <citation type="submission" date="2012-09" db="EMBL/GenBank/DDBJ databases">
        <authorList>
            <consortium name="VectorBase"/>
        </authorList>
    </citation>
    <scope>NUCLEOTIDE SEQUENCE</scope>
    <source>
        <strain evidence="8">Liverpool</strain>
    </source>
</reference>
<evidence type="ECO:0000256" key="1">
    <source>
        <dbReference type="ARBA" id="ARBA00005234"/>
    </source>
</evidence>
<feature type="region of interest" description="Disordered" evidence="6">
    <location>
        <begin position="652"/>
        <end position="686"/>
    </location>
</feature>
<dbReference type="Pfam" id="PF02902">
    <property type="entry name" value="Peptidase_C48"/>
    <property type="match status" value="1"/>
</dbReference>
<evidence type="ECO:0000256" key="5">
    <source>
        <dbReference type="ARBA" id="ARBA00022801"/>
    </source>
</evidence>
<dbReference type="SUPFAM" id="SSF54001">
    <property type="entry name" value="Cysteine proteinases"/>
    <property type="match status" value="1"/>
</dbReference>
<reference evidence="8" key="1">
    <citation type="submission" date="2005-10" db="EMBL/GenBank/DDBJ databases">
        <authorList>
            <person name="Loftus B.J."/>
            <person name="Nene V.M."/>
            <person name="Hannick L.I."/>
            <person name="Bidwell S."/>
            <person name="Haas B."/>
            <person name="Amedeo P."/>
            <person name="Orvis J."/>
            <person name="Wortman J.R."/>
            <person name="White O.R."/>
            <person name="Salzberg S."/>
            <person name="Shumway M."/>
            <person name="Koo H."/>
            <person name="Zhao Y."/>
            <person name="Holmes M."/>
            <person name="Miller J."/>
            <person name="Schatz M."/>
            <person name="Pop M."/>
            <person name="Pai G."/>
            <person name="Utterback T."/>
            <person name="Rogers Y.-H."/>
            <person name="Kravitz S."/>
            <person name="Fraser C.M."/>
        </authorList>
    </citation>
    <scope>NUCLEOTIDE SEQUENCE</scope>
    <source>
        <strain evidence="8">Liverpool</strain>
    </source>
</reference>
<dbReference type="AlphaFoldDB" id="Q17LG4"/>
<feature type="region of interest" description="Disordered" evidence="6">
    <location>
        <begin position="1"/>
        <end position="96"/>
    </location>
</feature>
<evidence type="ECO:0000313" key="9">
    <source>
        <dbReference type="Proteomes" id="UP000682892"/>
    </source>
</evidence>
<proteinExistence type="inferred from homology"/>
<evidence type="ECO:0000313" key="8">
    <source>
        <dbReference type="EMBL" id="EAT47497.1"/>
    </source>
</evidence>
<dbReference type="GO" id="GO:0005634">
    <property type="term" value="C:nucleus"/>
    <property type="evidence" value="ECO:0007669"/>
    <property type="project" value="TreeGrafter"/>
</dbReference>
<dbReference type="STRING" id="7159.Q17LG4"/>
<comment type="similarity">
    <text evidence="1">Belongs to the peptidase C48 family.</text>
</comment>
<dbReference type="InterPro" id="IPR038765">
    <property type="entry name" value="Papain-like_cys_pep_sf"/>
</dbReference>
<feature type="compositionally biased region" description="Low complexity" evidence="6">
    <location>
        <begin position="34"/>
        <end position="48"/>
    </location>
</feature>
<dbReference type="GO" id="GO:0005737">
    <property type="term" value="C:cytoplasm"/>
    <property type="evidence" value="ECO:0007669"/>
    <property type="project" value="TreeGrafter"/>
</dbReference>
<keyword evidence="3" id="KW-0645">Protease</keyword>
<dbReference type="InterPro" id="IPR051947">
    <property type="entry name" value="Sentrin-specific_protease"/>
</dbReference>
<evidence type="ECO:0000256" key="3">
    <source>
        <dbReference type="ARBA" id="ARBA00022670"/>
    </source>
</evidence>
<dbReference type="Gene3D" id="3.40.395.10">
    <property type="entry name" value="Adenoviral Proteinase, Chain A"/>
    <property type="match status" value="1"/>
</dbReference>
<gene>
    <name evidence="8" type="ORF">AaeL_AAEL001372</name>
</gene>
<protein>
    <submittedName>
        <fullName evidence="8">AAEL001372-PA</fullName>
    </submittedName>
</protein>
<feature type="domain" description="Ubiquitin-like protease family profile" evidence="7">
    <location>
        <begin position="491"/>
        <end position="762"/>
    </location>
</feature>
<feature type="compositionally biased region" description="Polar residues" evidence="6">
    <location>
        <begin position="51"/>
        <end position="79"/>
    </location>
</feature>
<sequence length="943" mass="105358">MAQQQMMQQQQQQQLHQQPQMHHPSPMAVPQPPQAQHQQQLPQTPSHHQPNRFNDSFRATMTPATPVQHIQTPQLTVTKETPKTAADQSDPKKEPPVKIVNGFLAVCHGCGYTGIDHAKCQRCKRLFTEPPRRVPEPDKPMVSPHPPPLVPTASSTPLHGKMMYSADKPGPGSGERDSIVGVKGVTLTKKPSGSSLGSMLSIRGMARGGASGGRGGRGRGRSASSKYHDVEPVVFTLSSDDEDHEPSDKSKNGSKLVAVPEQKAQTSVVADKLREPLKCEPVIKETDKIEDLIRLDVTDIKNMPDGLITNLECRTIRIGSLKYDTTDKVVVSSRGVRIIAPNVKRTNEKCILDLQLQEIVKAVVHFSKALNVMFLYTLPSCGAFIRESLEMGLPEDKLPYFNPVSRQDDTHRRITLVMDRITEESKSIVKSIISHDKIEEISARDANDLLMRSCGSNKGSENNSNNIVSGNAGDVTEIRKILIYPQGKGGISINTEDYMCLAIDQYLNDVIIDFYLNYLKLELLKDEERRRIHIFSTFFYKRLTTLGTRHRGQDKDQKLTAAQKRHARVASWTKKENIFEKDFIIIPINEQSHWFLAIICFPSQDMPLSMNSNTPTPIKRKKATPKSKNISLQIGNTTITPVSKREMEAINLGDDESERDEAEGDDSELASDAEETDEEPTDSKQPIKQPIILIFDSLTGASRSRVVATLRDYLTCEYKSKMPNKPAKIFNKTNMPGHCVKVPQQNNFTDCGLYLLQYVEHFFLDPIRDYRTPIKLHDWFDTLIVTKKREDISNLLKELIQKHNPDGLPLPDIKFPTLNGKLIIDPDENFNDAEFEEEEMEDEEFVTGSQESSTSERLIEEEPSRVIPIQTKKTIKLKRLNSAGTVTGALANNSTATGNSGQSLLASSQKRPLEGVKSGADCSIRPKAAKLSDSPNKVVTTQN</sequence>
<evidence type="ECO:0000256" key="6">
    <source>
        <dbReference type="SAM" id="MobiDB-lite"/>
    </source>
</evidence>
<dbReference type="OrthoDB" id="442460at2759"/>
<dbReference type="PANTHER" id="PTHR46896:SF3">
    <property type="entry name" value="FI06413P-RELATED"/>
    <property type="match status" value="1"/>
</dbReference>
<dbReference type="PROSITE" id="PS50600">
    <property type="entry name" value="ULP_PROTEASE"/>
    <property type="match status" value="1"/>
</dbReference>
<dbReference type="PaxDb" id="7159-AAEL001372-PA"/>